<organism evidence="1 2">
    <name type="scientific">Larkinella punicea</name>
    <dbReference type="NCBI Taxonomy" id="2315727"/>
    <lineage>
        <taxon>Bacteria</taxon>
        <taxon>Pseudomonadati</taxon>
        <taxon>Bacteroidota</taxon>
        <taxon>Cytophagia</taxon>
        <taxon>Cytophagales</taxon>
        <taxon>Spirosomataceae</taxon>
        <taxon>Larkinella</taxon>
    </lineage>
</organism>
<name>A0A368JTW1_9BACT</name>
<dbReference type="EMBL" id="QOWE01000006">
    <property type="protein sequence ID" value="RCR70043.1"/>
    <property type="molecule type" value="Genomic_DNA"/>
</dbReference>
<comment type="caution">
    <text evidence="1">The sequence shown here is derived from an EMBL/GenBank/DDBJ whole genome shotgun (WGS) entry which is preliminary data.</text>
</comment>
<reference evidence="1 2" key="1">
    <citation type="submission" date="2018-07" db="EMBL/GenBank/DDBJ databases">
        <title>Genome analysis of Larkinella rosea.</title>
        <authorList>
            <person name="Zhou Z."/>
            <person name="Wang G."/>
        </authorList>
    </citation>
    <scope>NUCLEOTIDE SEQUENCE [LARGE SCALE GENOMIC DNA]</scope>
    <source>
        <strain evidence="2">zzj9</strain>
    </source>
</reference>
<dbReference type="RefSeq" id="WP_114405742.1">
    <property type="nucleotide sequence ID" value="NZ_QOWE01000006.1"/>
</dbReference>
<protein>
    <recommendedName>
        <fullName evidence="3">DUF4374 domain-containing protein</fullName>
    </recommendedName>
</protein>
<sequence>MNKFPHYGILTGTVVWLAGLLMAGCQTTDRVAPLAEKDSVVLYTTGQLLDLQAHRYVAVYWEQDNMHRLELGSARETGCYGLQKQGNDLYIVGYYVDPADERVKPCYWKNGHKIDLPLPAHLVFDKAGLRDLQFFQGALYLLGSIDLQPVIWKIKGNSAPELIVLKGFPSAVEGGELGTGNLALHNDQLFIGGVQVLEQNGAFVVHPGYWTIDRRDSVRFQEIDNRPVKSLSFYILPSDQGVFIAGERNDVRDRSAPTPTIWKNGTRFQLSQPVDPASQRLHEMQTDRQGHLHLNILDYRRFLPVAWRVSPTGEVTETLLPVPNGATRAFCQNLALVTDTPYYSGTYELGGKYHACFWIGNQRTEMETADGSFLTLNRMIAISVKQ</sequence>
<evidence type="ECO:0008006" key="3">
    <source>
        <dbReference type="Google" id="ProtNLM"/>
    </source>
</evidence>
<evidence type="ECO:0000313" key="2">
    <source>
        <dbReference type="Proteomes" id="UP000253383"/>
    </source>
</evidence>
<proteinExistence type="predicted"/>
<dbReference type="Proteomes" id="UP000253383">
    <property type="component" value="Unassembled WGS sequence"/>
</dbReference>
<accession>A0A368JTW1</accession>
<gene>
    <name evidence="1" type="ORF">DUE52_09480</name>
</gene>
<dbReference type="OrthoDB" id="948245at2"/>
<evidence type="ECO:0000313" key="1">
    <source>
        <dbReference type="EMBL" id="RCR70043.1"/>
    </source>
</evidence>
<keyword evidence="2" id="KW-1185">Reference proteome</keyword>
<dbReference type="AlphaFoldDB" id="A0A368JTW1"/>
<dbReference type="PROSITE" id="PS51257">
    <property type="entry name" value="PROKAR_LIPOPROTEIN"/>
    <property type="match status" value="1"/>
</dbReference>